<comment type="caution">
    <text evidence="3">The sequence shown here is derived from an EMBL/GenBank/DDBJ whole genome shotgun (WGS) entry which is preliminary data.</text>
</comment>
<feature type="signal peptide" evidence="1">
    <location>
        <begin position="1"/>
        <end position="29"/>
    </location>
</feature>
<dbReference type="SUPFAM" id="SSF51261">
    <property type="entry name" value="Duplicated hybrid motif"/>
    <property type="match status" value="1"/>
</dbReference>
<evidence type="ECO:0000313" key="4">
    <source>
        <dbReference type="Proteomes" id="UP000711614"/>
    </source>
</evidence>
<accession>A0ABS4YRD6</accession>
<name>A0ABS4YRD6_9MICC</name>
<dbReference type="CDD" id="cd12797">
    <property type="entry name" value="M23_peptidase"/>
    <property type="match status" value="1"/>
</dbReference>
<dbReference type="RefSeq" id="WP_245346348.1">
    <property type="nucleotide sequence ID" value="NZ_JAGIOI010000001.1"/>
</dbReference>
<sequence>MRTTATARLMALLCAALFLSLIIAPSTTAAVPLPASLAWGWPLAGKPAVANAFDPPAKPWLAGHRGVDLAAEQDAAVLAPSSGVVTFSGVVVNRGVLTIAEPGGLRISLEPVVSELRAGDAVVKGQQLGVLQGPTHCDGAGATCLHWGVRRGEEYLDPLQFIMDLRPSILLPLS</sequence>
<organism evidence="3 4">
    <name type="scientific">Arthrobacter stackebrandtii</name>
    <dbReference type="NCBI Taxonomy" id="272161"/>
    <lineage>
        <taxon>Bacteria</taxon>
        <taxon>Bacillati</taxon>
        <taxon>Actinomycetota</taxon>
        <taxon>Actinomycetes</taxon>
        <taxon>Micrococcales</taxon>
        <taxon>Micrococcaceae</taxon>
        <taxon>Arthrobacter</taxon>
    </lineage>
</organism>
<evidence type="ECO:0000256" key="1">
    <source>
        <dbReference type="SAM" id="SignalP"/>
    </source>
</evidence>
<keyword evidence="3" id="KW-0378">Hydrolase</keyword>
<dbReference type="GO" id="GO:0016787">
    <property type="term" value="F:hydrolase activity"/>
    <property type="evidence" value="ECO:0007669"/>
    <property type="project" value="UniProtKB-KW"/>
</dbReference>
<proteinExistence type="predicted"/>
<dbReference type="Proteomes" id="UP000711614">
    <property type="component" value="Unassembled WGS sequence"/>
</dbReference>
<protein>
    <submittedName>
        <fullName evidence="3">Murein DD-endopeptidase MepM/ murein hydrolase activator NlpD</fullName>
    </submittedName>
</protein>
<dbReference type="InterPro" id="IPR011055">
    <property type="entry name" value="Dup_hybrid_motif"/>
</dbReference>
<gene>
    <name evidence="3" type="ORF">JOF48_000150</name>
</gene>
<keyword evidence="4" id="KW-1185">Reference proteome</keyword>
<evidence type="ECO:0000313" key="3">
    <source>
        <dbReference type="EMBL" id="MBP2411351.1"/>
    </source>
</evidence>
<keyword evidence="1" id="KW-0732">Signal</keyword>
<evidence type="ECO:0000259" key="2">
    <source>
        <dbReference type="Pfam" id="PF01551"/>
    </source>
</evidence>
<dbReference type="Gene3D" id="2.70.70.10">
    <property type="entry name" value="Glucose Permease (Domain IIA)"/>
    <property type="match status" value="1"/>
</dbReference>
<feature type="domain" description="M23ase beta-sheet core" evidence="2">
    <location>
        <begin position="63"/>
        <end position="158"/>
    </location>
</feature>
<reference evidence="3 4" key="1">
    <citation type="submission" date="2021-03" db="EMBL/GenBank/DDBJ databases">
        <title>Sequencing the genomes of 1000 actinobacteria strains.</title>
        <authorList>
            <person name="Klenk H.-P."/>
        </authorList>
    </citation>
    <scope>NUCLEOTIDE SEQUENCE [LARGE SCALE GENOMIC DNA]</scope>
    <source>
        <strain evidence="3 4">DSM 16005</strain>
    </source>
</reference>
<dbReference type="EMBL" id="JAGIOI010000001">
    <property type="protein sequence ID" value="MBP2411351.1"/>
    <property type="molecule type" value="Genomic_DNA"/>
</dbReference>
<dbReference type="Pfam" id="PF01551">
    <property type="entry name" value="Peptidase_M23"/>
    <property type="match status" value="1"/>
</dbReference>
<dbReference type="InterPro" id="IPR016047">
    <property type="entry name" value="M23ase_b-sheet_dom"/>
</dbReference>
<feature type="chain" id="PRO_5046150111" evidence="1">
    <location>
        <begin position="30"/>
        <end position="174"/>
    </location>
</feature>